<proteinExistence type="predicted"/>
<comment type="caution">
    <text evidence="2">The sequence shown here is derived from an EMBL/GenBank/DDBJ whole genome shotgun (WGS) entry which is preliminary data.</text>
</comment>
<organism evidence="2 3">
    <name type="scientific">Caerostris extrusa</name>
    <name type="common">Bark spider</name>
    <name type="synonym">Caerostris bankana</name>
    <dbReference type="NCBI Taxonomy" id="172846"/>
    <lineage>
        <taxon>Eukaryota</taxon>
        <taxon>Metazoa</taxon>
        <taxon>Ecdysozoa</taxon>
        <taxon>Arthropoda</taxon>
        <taxon>Chelicerata</taxon>
        <taxon>Arachnida</taxon>
        <taxon>Araneae</taxon>
        <taxon>Araneomorphae</taxon>
        <taxon>Entelegynae</taxon>
        <taxon>Araneoidea</taxon>
        <taxon>Araneidae</taxon>
        <taxon>Caerostris</taxon>
    </lineage>
</organism>
<evidence type="ECO:0000313" key="3">
    <source>
        <dbReference type="Proteomes" id="UP001054945"/>
    </source>
</evidence>
<protein>
    <submittedName>
        <fullName evidence="2">Uncharacterized protein</fullName>
    </submittedName>
</protein>
<dbReference type="Proteomes" id="UP001054945">
    <property type="component" value="Unassembled WGS sequence"/>
</dbReference>
<evidence type="ECO:0000256" key="1">
    <source>
        <dbReference type="SAM" id="MobiDB-lite"/>
    </source>
</evidence>
<gene>
    <name evidence="2" type="ORF">CEXT_426721</name>
</gene>
<keyword evidence="3" id="KW-1185">Reference proteome</keyword>
<dbReference type="AlphaFoldDB" id="A0AAV4XVA1"/>
<dbReference type="EMBL" id="BPLR01000998">
    <property type="protein sequence ID" value="GIY99052.1"/>
    <property type="molecule type" value="Genomic_DNA"/>
</dbReference>
<sequence>MRSLYLFIHVARGPVPLISLNPLGAQHIFQRKLITAMDSDSKEQKRKVEKKGKRTEKKNTLDERTGQIIRMELFINTSWLKKYRFLGET</sequence>
<feature type="compositionally biased region" description="Basic residues" evidence="1">
    <location>
        <begin position="44"/>
        <end position="56"/>
    </location>
</feature>
<name>A0AAV4XVA1_CAEEX</name>
<accession>A0AAV4XVA1</accession>
<evidence type="ECO:0000313" key="2">
    <source>
        <dbReference type="EMBL" id="GIY99052.1"/>
    </source>
</evidence>
<feature type="region of interest" description="Disordered" evidence="1">
    <location>
        <begin position="40"/>
        <end position="59"/>
    </location>
</feature>
<reference evidence="2 3" key="1">
    <citation type="submission" date="2021-06" db="EMBL/GenBank/DDBJ databases">
        <title>Caerostris extrusa draft genome.</title>
        <authorList>
            <person name="Kono N."/>
            <person name="Arakawa K."/>
        </authorList>
    </citation>
    <scope>NUCLEOTIDE SEQUENCE [LARGE SCALE GENOMIC DNA]</scope>
</reference>